<feature type="region of interest" description="Disordered" evidence="1">
    <location>
        <begin position="125"/>
        <end position="165"/>
    </location>
</feature>
<sequence length="165" mass="17014">MGSRWRRGLTGGRGPCLVRDAFGALRRRTRPGGRSVGGGRAGVRGRRGVPAGAGPLGRVLRYPAGRRVSGILAWVGPLVPSVRFAGCRAALRYRTGIPRTRGGGTGPGALWFVRGTGRRCTFGHRPRLSPDGRAEQWRGGGIRRAGEGAGAGGGGGYASGSTGEV</sequence>
<proteinExistence type="predicted"/>
<evidence type="ECO:0000313" key="3">
    <source>
        <dbReference type="Proteomes" id="UP000031523"/>
    </source>
</evidence>
<evidence type="ECO:0000313" key="2">
    <source>
        <dbReference type="EMBL" id="AJE86081.1"/>
    </source>
</evidence>
<dbReference type="KEGG" id="sals:SLNWT_5705"/>
<dbReference type="AlphaFoldDB" id="A0A0B5F5B5"/>
<feature type="region of interest" description="Disordered" evidence="1">
    <location>
        <begin position="28"/>
        <end position="49"/>
    </location>
</feature>
<gene>
    <name evidence="2" type="ORF">SLNWT_5705</name>
</gene>
<dbReference type="Proteomes" id="UP000031523">
    <property type="component" value="Chromosome"/>
</dbReference>
<dbReference type="EMBL" id="CP010519">
    <property type="protein sequence ID" value="AJE86081.1"/>
    <property type="molecule type" value="Genomic_DNA"/>
</dbReference>
<reference evidence="2 3" key="1">
    <citation type="submission" date="2015-01" db="EMBL/GenBank/DDBJ databases">
        <title>Enhanced salinomycin production by adjusting the supply of polyketide extender units in Streptomyce albus DSM 41398.</title>
        <authorList>
            <person name="Lu C."/>
        </authorList>
    </citation>
    <scope>NUCLEOTIDE SEQUENCE [LARGE SCALE GENOMIC DNA]</scope>
    <source>
        <strain evidence="3">ATCC 21838 / DSM 41398 / FERM P-419 / JCM 4703 / NBRC 107858</strain>
    </source>
</reference>
<protein>
    <submittedName>
        <fullName evidence="2">Uncharacterized protein</fullName>
    </submittedName>
</protein>
<feature type="compositionally biased region" description="Gly residues" evidence="1">
    <location>
        <begin position="138"/>
        <end position="158"/>
    </location>
</feature>
<keyword evidence="3" id="KW-1185">Reference proteome</keyword>
<evidence type="ECO:0000256" key="1">
    <source>
        <dbReference type="SAM" id="MobiDB-lite"/>
    </source>
</evidence>
<accession>A0A0B5F5B5</accession>
<name>A0A0B5F5B5_STRA4</name>
<organism evidence="2 3">
    <name type="scientific">Streptomyces albus (strain ATCC 21838 / DSM 41398 / FERM P-419 / JCM 4703 / NBRC 107858)</name>
    <dbReference type="NCBI Taxonomy" id="1081613"/>
    <lineage>
        <taxon>Bacteria</taxon>
        <taxon>Bacillati</taxon>
        <taxon>Actinomycetota</taxon>
        <taxon>Actinomycetes</taxon>
        <taxon>Kitasatosporales</taxon>
        <taxon>Streptomycetaceae</taxon>
        <taxon>Streptomyces</taxon>
    </lineage>
</organism>